<organism evidence="2 3">
    <name type="scientific">Corallincola platygyrae</name>
    <dbReference type="NCBI Taxonomy" id="1193278"/>
    <lineage>
        <taxon>Bacteria</taxon>
        <taxon>Pseudomonadati</taxon>
        <taxon>Pseudomonadota</taxon>
        <taxon>Gammaproteobacteria</taxon>
        <taxon>Alteromonadales</taxon>
        <taxon>Psychromonadaceae</taxon>
        <taxon>Corallincola</taxon>
    </lineage>
</organism>
<dbReference type="RefSeq" id="WP_345341745.1">
    <property type="nucleotide sequence ID" value="NZ_BAABLI010000031.1"/>
</dbReference>
<sequence>MPANTSNSGRGFSAARGFTLIEVIVGIVVLAIALTLMTTLLFPQAERSVDPFHQVRASELGHSLLNEILTKKFDECSNHTGDVRSDLDCTNNPSGSYRCDEAGPSGVFIPCIDTIPRCPSSTISSATEEGANNRVNYDDVDDYHCLDQSGDEIENALGEPLVDFYHNYRVQVLVAYDGNALGFANNRAAKRVSIRVTLPSGEQIDFSGYRGNY</sequence>
<comment type="caution">
    <text evidence="2">The sequence shown here is derived from an EMBL/GenBank/DDBJ whole genome shotgun (WGS) entry which is preliminary data.</text>
</comment>
<dbReference type="NCBIfam" id="TIGR02532">
    <property type="entry name" value="IV_pilin_GFxxxE"/>
    <property type="match status" value="1"/>
</dbReference>
<dbReference type="Proteomes" id="UP001597380">
    <property type="component" value="Unassembled WGS sequence"/>
</dbReference>
<gene>
    <name evidence="2" type="ORF">ACFSJ3_16675</name>
</gene>
<feature type="transmembrane region" description="Helical" evidence="1">
    <location>
        <begin position="20"/>
        <end position="42"/>
    </location>
</feature>
<dbReference type="EMBL" id="JBHUHT010000027">
    <property type="protein sequence ID" value="MFD2097627.1"/>
    <property type="molecule type" value="Genomic_DNA"/>
</dbReference>
<accession>A0ABW4XPZ2</accession>
<keyword evidence="1" id="KW-0812">Transmembrane</keyword>
<evidence type="ECO:0000256" key="1">
    <source>
        <dbReference type="SAM" id="Phobius"/>
    </source>
</evidence>
<evidence type="ECO:0000313" key="3">
    <source>
        <dbReference type="Proteomes" id="UP001597380"/>
    </source>
</evidence>
<dbReference type="Pfam" id="PF07963">
    <property type="entry name" value="N_methyl"/>
    <property type="match status" value="1"/>
</dbReference>
<keyword evidence="1" id="KW-1133">Transmembrane helix</keyword>
<reference evidence="3" key="1">
    <citation type="journal article" date="2019" name="Int. J. Syst. Evol. Microbiol.">
        <title>The Global Catalogue of Microorganisms (GCM) 10K type strain sequencing project: providing services to taxonomists for standard genome sequencing and annotation.</title>
        <authorList>
            <consortium name="The Broad Institute Genomics Platform"/>
            <consortium name="The Broad Institute Genome Sequencing Center for Infectious Disease"/>
            <person name="Wu L."/>
            <person name="Ma J."/>
        </authorList>
    </citation>
    <scope>NUCLEOTIDE SEQUENCE [LARGE SCALE GENOMIC DNA]</scope>
    <source>
        <strain evidence="3">CGMCC 1.10992</strain>
    </source>
</reference>
<protein>
    <submittedName>
        <fullName evidence="2">Prepilin-type N-terminal cleavage/methylation domain-containing protein</fullName>
    </submittedName>
</protein>
<proteinExistence type="predicted"/>
<keyword evidence="1" id="KW-0472">Membrane</keyword>
<dbReference type="PROSITE" id="PS00409">
    <property type="entry name" value="PROKAR_NTER_METHYL"/>
    <property type="match status" value="1"/>
</dbReference>
<keyword evidence="3" id="KW-1185">Reference proteome</keyword>
<evidence type="ECO:0000313" key="2">
    <source>
        <dbReference type="EMBL" id="MFD2097627.1"/>
    </source>
</evidence>
<dbReference type="InterPro" id="IPR012902">
    <property type="entry name" value="N_methyl_site"/>
</dbReference>
<name>A0ABW4XPZ2_9GAMM</name>